<comment type="caution">
    <text evidence="2">The sequence shown here is derived from an EMBL/GenBank/DDBJ whole genome shotgun (WGS) entry which is preliminary data.</text>
</comment>
<organism evidence="2 3">
    <name type="scientific">Penicillium cosmopolitanum</name>
    <dbReference type="NCBI Taxonomy" id="1131564"/>
    <lineage>
        <taxon>Eukaryota</taxon>
        <taxon>Fungi</taxon>
        <taxon>Dikarya</taxon>
        <taxon>Ascomycota</taxon>
        <taxon>Pezizomycotina</taxon>
        <taxon>Eurotiomycetes</taxon>
        <taxon>Eurotiomycetidae</taxon>
        <taxon>Eurotiales</taxon>
        <taxon>Aspergillaceae</taxon>
        <taxon>Penicillium</taxon>
    </lineage>
</organism>
<keyword evidence="3" id="KW-1185">Reference proteome</keyword>
<dbReference type="RefSeq" id="XP_056482411.1">
    <property type="nucleotide sequence ID" value="XM_056636381.1"/>
</dbReference>
<dbReference type="Proteomes" id="UP001147747">
    <property type="component" value="Unassembled WGS sequence"/>
</dbReference>
<reference evidence="2" key="2">
    <citation type="journal article" date="2023" name="IMA Fungus">
        <title>Comparative genomic study of the Penicillium genus elucidates a diverse pangenome and 15 lateral gene transfer events.</title>
        <authorList>
            <person name="Petersen C."/>
            <person name="Sorensen T."/>
            <person name="Nielsen M.R."/>
            <person name="Sondergaard T.E."/>
            <person name="Sorensen J.L."/>
            <person name="Fitzpatrick D.A."/>
            <person name="Frisvad J.C."/>
            <person name="Nielsen K.L."/>
        </authorList>
    </citation>
    <scope>NUCLEOTIDE SEQUENCE</scope>
    <source>
        <strain evidence="2">IBT 29677</strain>
    </source>
</reference>
<evidence type="ECO:0000256" key="1">
    <source>
        <dbReference type="SAM" id="MobiDB-lite"/>
    </source>
</evidence>
<dbReference type="EMBL" id="JAPZBU010000011">
    <property type="protein sequence ID" value="KAJ5378625.1"/>
    <property type="molecule type" value="Genomic_DNA"/>
</dbReference>
<feature type="region of interest" description="Disordered" evidence="1">
    <location>
        <begin position="1"/>
        <end position="64"/>
    </location>
</feature>
<evidence type="ECO:0000313" key="3">
    <source>
        <dbReference type="Proteomes" id="UP001147747"/>
    </source>
</evidence>
<gene>
    <name evidence="2" type="ORF">N7509_011744</name>
</gene>
<sequence>MSSEYGPAKDDGIIVQRIPRTGALNSDPARSSQWPTARTERPLCRSTQEQEQQQQPASPVHDLG</sequence>
<protein>
    <submittedName>
        <fullName evidence="2">Uncharacterized protein</fullName>
    </submittedName>
</protein>
<name>A0A9W9VGG0_9EURO</name>
<accession>A0A9W9VGG0</accession>
<dbReference type="AlphaFoldDB" id="A0A9W9VGG0"/>
<evidence type="ECO:0000313" key="2">
    <source>
        <dbReference type="EMBL" id="KAJ5378625.1"/>
    </source>
</evidence>
<proteinExistence type="predicted"/>
<reference evidence="2" key="1">
    <citation type="submission" date="2022-12" db="EMBL/GenBank/DDBJ databases">
        <authorList>
            <person name="Petersen C."/>
        </authorList>
    </citation>
    <scope>NUCLEOTIDE SEQUENCE</scope>
    <source>
        <strain evidence="2">IBT 29677</strain>
    </source>
</reference>
<dbReference type="GeneID" id="81375361"/>